<dbReference type="RefSeq" id="WP_169096294.1">
    <property type="nucleotide sequence ID" value="NZ_JABBVZ010000005.1"/>
</dbReference>
<dbReference type="AlphaFoldDB" id="A0A7Y0L0T2"/>
<gene>
    <name evidence="1" type="ORF">HIJ39_02285</name>
</gene>
<dbReference type="SUPFAM" id="SSF56784">
    <property type="entry name" value="HAD-like"/>
    <property type="match status" value="1"/>
</dbReference>
<dbReference type="Proteomes" id="UP000533476">
    <property type="component" value="Unassembled WGS sequence"/>
</dbReference>
<dbReference type="Gene3D" id="3.40.50.1000">
    <property type="entry name" value="HAD superfamily/HAD-like"/>
    <property type="match status" value="1"/>
</dbReference>
<protein>
    <recommendedName>
        <fullName evidence="3">Haloacid dehalogenase</fullName>
    </recommendedName>
</protein>
<sequence>MLVVFDAYGTLWDIERISQAVKDEIGAGDAGRFLALWRQKQLEYAFLETLMDRFEPFSLVRFC</sequence>
<dbReference type="EMBL" id="JABBVZ010000005">
    <property type="protein sequence ID" value="NMP21188.1"/>
    <property type="molecule type" value="Genomic_DNA"/>
</dbReference>
<comment type="caution">
    <text evidence="1">The sequence shown here is derived from an EMBL/GenBank/DDBJ whole genome shotgun (WGS) entry which is preliminary data.</text>
</comment>
<dbReference type="InterPro" id="IPR023214">
    <property type="entry name" value="HAD_sf"/>
</dbReference>
<dbReference type="InterPro" id="IPR036412">
    <property type="entry name" value="HAD-like_sf"/>
</dbReference>
<organism evidence="1 2">
    <name type="scientific">Sulfobacillus harzensis</name>
    <dbReference type="NCBI Taxonomy" id="2729629"/>
    <lineage>
        <taxon>Bacteria</taxon>
        <taxon>Bacillati</taxon>
        <taxon>Bacillota</taxon>
        <taxon>Clostridia</taxon>
        <taxon>Eubacteriales</taxon>
        <taxon>Clostridiales Family XVII. Incertae Sedis</taxon>
        <taxon>Sulfobacillus</taxon>
    </lineage>
</organism>
<reference evidence="1 2" key="1">
    <citation type="submission" date="2020-04" db="EMBL/GenBank/DDBJ databases">
        <authorList>
            <person name="Zhang R."/>
            <person name="Schippers A."/>
        </authorList>
    </citation>
    <scope>NUCLEOTIDE SEQUENCE [LARGE SCALE GENOMIC DNA]</scope>
    <source>
        <strain evidence="1 2">DSM 109850</strain>
    </source>
</reference>
<dbReference type="InterPro" id="IPR023198">
    <property type="entry name" value="PGP-like_dom2"/>
</dbReference>
<proteinExistence type="predicted"/>
<accession>A0A7Y0L0T2</accession>
<dbReference type="Gene3D" id="1.10.150.240">
    <property type="entry name" value="Putative phosphatase, domain 2"/>
    <property type="match status" value="1"/>
</dbReference>
<evidence type="ECO:0000313" key="1">
    <source>
        <dbReference type="EMBL" id="NMP21188.1"/>
    </source>
</evidence>
<keyword evidence="2" id="KW-1185">Reference proteome</keyword>
<evidence type="ECO:0000313" key="2">
    <source>
        <dbReference type="Proteomes" id="UP000533476"/>
    </source>
</evidence>
<name>A0A7Y0L0T2_9FIRM</name>
<evidence type="ECO:0008006" key="3">
    <source>
        <dbReference type="Google" id="ProtNLM"/>
    </source>
</evidence>